<dbReference type="PANTHER" id="PTHR48050">
    <property type="entry name" value="STEROL 3-BETA-GLUCOSYLTRANSFERASE"/>
    <property type="match status" value="1"/>
</dbReference>
<evidence type="ECO:0000259" key="2">
    <source>
        <dbReference type="Pfam" id="PF06722"/>
    </source>
</evidence>
<reference evidence="3 4" key="1">
    <citation type="submission" date="2020-08" db="EMBL/GenBank/DDBJ databases">
        <title>Edaphobacter telluris sp. nov. and Acidobacterium dinghuensis sp. nov., two acidobacteria isolated from forest soil.</title>
        <authorList>
            <person name="Fu J."/>
            <person name="Qiu L."/>
        </authorList>
    </citation>
    <scope>NUCLEOTIDE SEQUENCE [LARGE SCALE GENOMIC DNA]</scope>
    <source>
        <strain evidence="3">4Y35</strain>
    </source>
</reference>
<dbReference type="SUPFAM" id="SSF53756">
    <property type="entry name" value="UDP-Glycosyltransferase/glycogen phosphorylase"/>
    <property type="match status" value="1"/>
</dbReference>
<dbReference type="KEGG" id="adin:H7849_22360"/>
<dbReference type="InterPro" id="IPR010610">
    <property type="entry name" value="EryCIII-like_C"/>
</dbReference>
<sequence length="388" mass="42924">MAYIGFLSLYATGHLNPSLAFGRALRERGHTVTFFNLADTRQAIEESGLRFVPFALEEYPEGSLTQVFERIGRLQGADGFQYFLERMITLARASFRDLPGLIEANQMDALVIDQLFPGGATVAQHLCLSYASLANAAPANREPGVPPPTLPWCFGASESGIARNEKGWQQIAQALMPWRDAENAQRKAWKLKPYDDVLEDSFSPLAQIAQMVDALDFPRKELPRTFHCVGPLHHTSARRQVSFDWRRLNGKPLIYASLRTLQNGQGWIFRAILDACATLDAQVVLSLGGGSLPKMEMSKIPKNVVLLSYAPQRELLARARLCITHAGLNTALDALAHGVPMIAIPITNDQPGVAARIQWTGTGESLPLDQLQPERLRELIVQILSEPH</sequence>
<evidence type="ECO:0000313" key="3">
    <source>
        <dbReference type="EMBL" id="QNI31757.1"/>
    </source>
</evidence>
<dbReference type="CDD" id="cd03784">
    <property type="entry name" value="GT1_Gtf-like"/>
    <property type="match status" value="1"/>
</dbReference>
<gene>
    <name evidence="3" type="ORF">H7849_22360</name>
</gene>
<dbReference type="InterPro" id="IPR050426">
    <property type="entry name" value="Glycosyltransferase_28"/>
</dbReference>
<feature type="domain" description="Erythromycin biosynthesis protein CIII-like C-terminal" evidence="2">
    <location>
        <begin position="271"/>
        <end position="387"/>
    </location>
</feature>
<feature type="domain" description="Glycosyltransferase family 28 N-terminal" evidence="1">
    <location>
        <begin position="13"/>
        <end position="106"/>
    </location>
</feature>
<dbReference type="Pfam" id="PF03033">
    <property type="entry name" value="Glyco_transf_28"/>
    <property type="match status" value="1"/>
</dbReference>
<dbReference type="InterPro" id="IPR004276">
    <property type="entry name" value="GlycoTrans_28_N"/>
</dbReference>
<dbReference type="Proteomes" id="UP000515312">
    <property type="component" value="Chromosome"/>
</dbReference>
<dbReference type="Gene3D" id="3.40.50.2000">
    <property type="entry name" value="Glycogen Phosphorylase B"/>
    <property type="match status" value="2"/>
</dbReference>
<dbReference type="GO" id="GO:0005975">
    <property type="term" value="P:carbohydrate metabolic process"/>
    <property type="evidence" value="ECO:0007669"/>
    <property type="project" value="InterPro"/>
</dbReference>
<dbReference type="InterPro" id="IPR002213">
    <property type="entry name" value="UDP_glucos_trans"/>
</dbReference>
<dbReference type="PANTHER" id="PTHR48050:SF13">
    <property type="entry name" value="STEROL 3-BETA-GLUCOSYLTRANSFERASE UGT80A2"/>
    <property type="match status" value="1"/>
</dbReference>
<keyword evidence="3" id="KW-0808">Transferase</keyword>
<evidence type="ECO:0000259" key="1">
    <source>
        <dbReference type="Pfam" id="PF03033"/>
    </source>
</evidence>
<proteinExistence type="predicted"/>
<dbReference type="EMBL" id="CP060394">
    <property type="protein sequence ID" value="QNI31757.1"/>
    <property type="molecule type" value="Genomic_DNA"/>
</dbReference>
<dbReference type="GO" id="GO:0008194">
    <property type="term" value="F:UDP-glycosyltransferase activity"/>
    <property type="evidence" value="ECO:0007669"/>
    <property type="project" value="InterPro"/>
</dbReference>
<dbReference type="GO" id="GO:0033072">
    <property type="term" value="P:vancomycin biosynthetic process"/>
    <property type="evidence" value="ECO:0007669"/>
    <property type="project" value="UniProtKB-ARBA"/>
</dbReference>
<organism evidence="3 4">
    <name type="scientific">Alloacidobacterium dinghuense</name>
    <dbReference type="NCBI Taxonomy" id="2763107"/>
    <lineage>
        <taxon>Bacteria</taxon>
        <taxon>Pseudomonadati</taxon>
        <taxon>Acidobacteriota</taxon>
        <taxon>Terriglobia</taxon>
        <taxon>Terriglobales</taxon>
        <taxon>Acidobacteriaceae</taxon>
        <taxon>Alloacidobacterium</taxon>
    </lineage>
</organism>
<accession>A0A7G8BGT7</accession>
<dbReference type="Pfam" id="PF06722">
    <property type="entry name" value="EryCIII-like_C"/>
    <property type="match status" value="1"/>
</dbReference>
<dbReference type="GO" id="GO:0016758">
    <property type="term" value="F:hexosyltransferase activity"/>
    <property type="evidence" value="ECO:0007669"/>
    <property type="project" value="InterPro"/>
</dbReference>
<dbReference type="AlphaFoldDB" id="A0A7G8BGT7"/>
<keyword evidence="4" id="KW-1185">Reference proteome</keyword>
<evidence type="ECO:0000313" key="4">
    <source>
        <dbReference type="Proteomes" id="UP000515312"/>
    </source>
</evidence>
<name>A0A7G8BGT7_9BACT</name>
<dbReference type="RefSeq" id="WP_186742668.1">
    <property type="nucleotide sequence ID" value="NZ_CP060394.1"/>
</dbReference>
<protein>
    <submittedName>
        <fullName evidence="3">Glycosyl transferase</fullName>
    </submittedName>
</protein>